<feature type="transmembrane region" description="Helical" evidence="1">
    <location>
        <begin position="216"/>
        <end position="235"/>
    </location>
</feature>
<dbReference type="Gramene" id="ESW18330">
    <property type="protein sequence ID" value="ESW18330"/>
    <property type="gene ID" value="PHAVU_006G0319001g"/>
</dbReference>
<accession>V7BMP6</accession>
<dbReference type="eggNOG" id="KOG0916">
    <property type="taxonomic scope" value="Eukaryota"/>
</dbReference>
<evidence type="ECO:0000313" key="3">
    <source>
        <dbReference type="Proteomes" id="UP000000226"/>
    </source>
</evidence>
<gene>
    <name evidence="2" type="ORF">PHAVU_006G0319001g</name>
</gene>
<keyword evidence="1" id="KW-0812">Transmembrane</keyword>
<keyword evidence="1" id="KW-0472">Membrane</keyword>
<dbReference type="EMBL" id="CM002293">
    <property type="protein sequence ID" value="ESW18330.1"/>
    <property type="molecule type" value="Genomic_DNA"/>
</dbReference>
<feature type="transmembrane region" description="Helical" evidence="1">
    <location>
        <begin position="241"/>
        <end position="259"/>
    </location>
</feature>
<keyword evidence="1" id="KW-1133">Transmembrane helix</keyword>
<dbReference type="AlphaFoldDB" id="V7BMP6"/>
<evidence type="ECO:0000313" key="2">
    <source>
        <dbReference type="EMBL" id="ESW18330.1"/>
    </source>
</evidence>
<name>V7BMP6_PHAVU</name>
<dbReference type="CDD" id="cd09272">
    <property type="entry name" value="RNase_HI_RT_Ty1"/>
    <property type="match status" value="1"/>
</dbReference>
<proteinExistence type="predicted"/>
<organism evidence="2 3">
    <name type="scientific">Phaseolus vulgaris</name>
    <name type="common">Kidney bean</name>
    <name type="synonym">French bean</name>
    <dbReference type="NCBI Taxonomy" id="3885"/>
    <lineage>
        <taxon>Eukaryota</taxon>
        <taxon>Viridiplantae</taxon>
        <taxon>Streptophyta</taxon>
        <taxon>Embryophyta</taxon>
        <taxon>Tracheophyta</taxon>
        <taxon>Spermatophyta</taxon>
        <taxon>Magnoliopsida</taxon>
        <taxon>eudicotyledons</taxon>
        <taxon>Gunneridae</taxon>
        <taxon>Pentapetalae</taxon>
        <taxon>rosids</taxon>
        <taxon>fabids</taxon>
        <taxon>Fabales</taxon>
        <taxon>Fabaceae</taxon>
        <taxon>Papilionoideae</taxon>
        <taxon>50 kb inversion clade</taxon>
        <taxon>NPAAA clade</taxon>
        <taxon>indigoferoid/millettioid clade</taxon>
        <taxon>Phaseoleae</taxon>
        <taxon>Phaseolus</taxon>
    </lineage>
</organism>
<keyword evidence="3" id="KW-1185">Reference proteome</keyword>
<dbReference type="PANTHER" id="PTHR11439:SF450">
    <property type="entry name" value="REVERSE TRANSCRIPTASE TY1_COPIA-TYPE DOMAIN-CONTAINING PROTEIN"/>
    <property type="match status" value="1"/>
</dbReference>
<evidence type="ECO:0000256" key="1">
    <source>
        <dbReference type="SAM" id="Phobius"/>
    </source>
</evidence>
<dbReference type="OMA" id="HFICERI"/>
<dbReference type="Proteomes" id="UP000000226">
    <property type="component" value="Chromosome 6"/>
</dbReference>
<dbReference type="OrthoDB" id="1931513at2759"/>
<dbReference type="PANTHER" id="PTHR11439">
    <property type="entry name" value="GAG-POL-RELATED RETROTRANSPOSON"/>
    <property type="match status" value="1"/>
</dbReference>
<sequence>MHNPQYHQWNAVKRILRYLAGITTHGLHLRRPSQLTLNAFADADWGFDPDNKKSTSGLVVYLGSNLIAWLSKKQKVVSRSSTEAEYRSIVATLAELKWIQNLLTELHLPPTLPTTRSDNLGAILLASNPIMHSKTKHFELDLHFVRDAIQQKQLQLLHVPATLQIVDIFTKPLSAGPFSTLSHKLMILPLIGPTKLIMGMSIDNYQWHEFFPENETHNICIVIAIWAPVILVYFMDTQIWYATYATLFGGIVGAFSHLGE</sequence>
<protein>
    <recommendedName>
        <fullName evidence="4">Reverse transcriptase Ty1/copia-type domain-containing protein</fullName>
    </recommendedName>
</protein>
<evidence type="ECO:0008006" key="4">
    <source>
        <dbReference type="Google" id="ProtNLM"/>
    </source>
</evidence>
<reference evidence="3" key="1">
    <citation type="journal article" date="2014" name="Nat. Genet.">
        <title>A reference genome for common bean and genome-wide analysis of dual domestications.</title>
        <authorList>
            <person name="Schmutz J."/>
            <person name="McClean P.E."/>
            <person name="Mamidi S."/>
            <person name="Wu G.A."/>
            <person name="Cannon S.B."/>
            <person name="Grimwood J."/>
            <person name="Jenkins J."/>
            <person name="Shu S."/>
            <person name="Song Q."/>
            <person name="Chavarro C."/>
            <person name="Torres-Torres M."/>
            <person name="Geffroy V."/>
            <person name="Moghaddam S.M."/>
            <person name="Gao D."/>
            <person name="Abernathy B."/>
            <person name="Barry K."/>
            <person name="Blair M."/>
            <person name="Brick M.A."/>
            <person name="Chovatia M."/>
            <person name="Gepts P."/>
            <person name="Goodstein D.M."/>
            <person name="Gonzales M."/>
            <person name="Hellsten U."/>
            <person name="Hyten D.L."/>
            <person name="Jia G."/>
            <person name="Kelly J.D."/>
            <person name="Kudrna D."/>
            <person name="Lee R."/>
            <person name="Richard M.M."/>
            <person name="Miklas P.N."/>
            <person name="Osorno J.M."/>
            <person name="Rodrigues J."/>
            <person name="Thareau V."/>
            <person name="Urrea C.A."/>
            <person name="Wang M."/>
            <person name="Yu Y."/>
            <person name="Zhang M."/>
            <person name="Wing R.A."/>
            <person name="Cregan P.B."/>
            <person name="Rokhsar D.S."/>
            <person name="Jackson S.A."/>
        </authorList>
    </citation>
    <scope>NUCLEOTIDE SEQUENCE [LARGE SCALE GENOMIC DNA]</scope>
    <source>
        <strain evidence="3">cv. G19833</strain>
    </source>
</reference>
<dbReference type="eggNOG" id="KOG0017">
    <property type="taxonomic scope" value="Eukaryota"/>
</dbReference>
<feature type="non-terminal residue" evidence="2">
    <location>
        <position position="260"/>
    </location>
</feature>